<dbReference type="PANTHER" id="PTHR32308:SF10">
    <property type="entry name" value="CITRATE LYASE SUBUNIT BETA"/>
    <property type="match status" value="1"/>
</dbReference>
<evidence type="ECO:0000256" key="5">
    <source>
        <dbReference type="PIRSR" id="PIRSR015582-2"/>
    </source>
</evidence>
<proteinExistence type="predicted"/>
<evidence type="ECO:0000313" key="8">
    <source>
        <dbReference type="Proteomes" id="UP000635245"/>
    </source>
</evidence>
<evidence type="ECO:0000256" key="2">
    <source>
        <dbReference type="ARBA" id="ARBA00022723"/>
    </source>
</evidence>
<dbReference type="SUPFAM" id="SSF51621">
    <property type="entry name" value="Phosphoenolpyruvate/pyruvate domain"/>
    <property type="match status" value="1"/>
</dbReference>
<evidence type="ECO:0000259" key="6">
    <source>
        <dbReference type="Pfam" id="PF03328"/>
    </source>
</evidence>
<name>A0A934QMP1_9PSEU</name>
<sequence length="276" mass="29170">MPITWLYVPGDRPERFGKACASGADVVILDLEDAVDAVNKDRARDAVTEYLTDRRTGPRLHVRVNDVATDRGCADLAALADLRGLDAVRLPKIESPGDLAAVDAAFGARDLGAYALLESALGVANLHAVAAHPRVSGIALGEQDLATALSLSSEAAFDHLRLQAVLAAAAAGLGPVAMSVHPHVRDDEGLRASCLHGRGLGMLGRSAIHPRQIPVIRAAFRPSSQEVERAGEIVRTAERSERDGRGAWVLPDGSFVDLPIVARARTTLALAERLAD</sequence>
<dbReference type="EMBL" id="JAENJH010000001">
    <property type="protein sequence ID" value="MBK1783366.1"/>
    <property type="molecule type" value="Genomic_DNA"/>
</dbReference>
<dbReference type="Proteomes" id="UP000635245">
    <property type="component" value="Unassembled WGS sequence"/>
</dbReference>
<dbReference type="InterPro" id="IPR005000">
    <property type="entry name" value="Aldolase/citrate-lyase_domain"/>
</dbReference>
<gene>
    <name evidence="7" type="ORF">JHE00_03435</name>
</gene>
<evidence type="ECO:0000256" key="3">
    <source>
        <dbReference type="ARBA" id="ARBA00022842"/>
    </source>
</evidence>
<dbReference type="PANTHER" id="PTHR32308">
    <property type="entry name" value="LYASE BETA SUBUNIT, PUTATIVE (AFU_ORTHOLOGUE AFUA_4G13030)-RELATED"/>
    <property type="match status" value="1"/>
</dbReference>
<accession>A0A934QMP1</accession>
<keyword evidence="7" id="KW-0456">Lyase</keyword>
<dbReference type="InterPro" id="IPR011206">
    <property type="entry name" value="Citrate_lyase_beta/mcl1/mcl2"/>
</dbReference>
<evidence type="ECO:0000256" key="1">
    <source>
        <dbReference type="ARBA" id="ARBA00001946"/>
    </source>
</evidence>
<comment type="caution">
    <text evidence="7">The sequence shown here is derived from an EMBL/GenBank/DDBJ whole genome shotgun (WGS) entry which is preliminary data.</text>
</comment>
<feature type="domain" description="HpcH/HpaI aldolase/citrate lyase" evidence="6">
    <location>
        <begin position="5"/>
        <end position="210"/>
    </location>
</feature>
<dbReference type="Gene3D" id="3.20.20.60">
    <property type="entry name" value="Phosphoenolpyruvate-binding domains"/>
    <property type="match status" value="1"/>
</dbReference>
<dbReference type="GO" id="GO:0006107">
    <property type="term" value="P:oxaloacetate metabolic process"/>
    <property type="evidence" value="ECO:0007669"/>
    <property type="project" value="TreeGrafter"/>
</dbReference>
<dbReference type="PIRSF" id="PIRSF015582">
    <property type="entry name" value="Cit_lyase_B"/>
    <property type="match status" value="1"/>
</dbReference>
<keyword evidence="8" id="KW-1185">Reference proteome</keyword>
<organism evidence="7 8">
    <name type="scientific">Prauserella cavernicola</name>
    <dbReference type="NCBI Taxonomy" id="2800127"/>
    <lineage>
        <taxon>Bacteria</taxon>
        <taxon>Bacillati</taxon>
        <taxon>Actinomycetota</taxon>
        <taxon>Actinomycetes</taxon>
        <taxon>Pseudonocardiales</taxon>
        <taxon>Pseudonocardiaceae</taxon>
        <taxon>Prauserella</taxon>
    </lineage>
</organism>
<comment type="cofactor">
    <cofactor evidence="1">
        <name>Mg(2+)</name>
        <dbReference type="ChEBI" id="CHEBI:18420"/>
    </cofactor>
</comment>
<keyword evidence="2 5" id="KW-0479">Metal-binding</keyword>
<reference evidence="7" key="1">
    <citation type="submission" date="2020-12" db="EMBL/GenBank/DDBJ databases">
        <title>Prauserella sp. ASG 168, a novel actinomycete isolated from cave rock.</title>
        <authorList>
            <person name="Suriyachadkun C."/>
        </authorList>
    </citation>
    <scope>NUCLEOTIDE SEQUENCE</scope>
    <source>
        <strain evidence="7">ASG 168</strain>
    </source>
</reference>
<keyword evidence="3 5" id="KW-0460">Magnesium</keyword>
<protein>
    <submittedName>
        <fullName evidence="7">CoA ester lyase</fullName>
    </submittedName>
</protein>
<feature type="binding site" evidence="4">
    <location>
        <position position="118"/>
    </location>
    <ligand>
        <name>substrate</name>
    </ligand>
</feature>
<evidence type="ECO:0000256" key="4">
    <source>
        <dbReference type="PIRSR" id="PIRSR015582-1"/>
    </source>
</evidence>
<feature type="binding site" evidence="5">
    <location>
        <position position="118"/>
    </location>
    <ligand>
        <name>Mg(2+)</name>
        <dbReference type="ChEBI" id="CHEBI:18420"/>
    </ligand>
</feature>
<feature type="binding site" evidence="4">
    <location>
        <position position="63"/>
    </location>
    <ligand>
        <name>substrate</name>
    </ligand>
</feature>
<dbReference type="InterPro" id="IPR040442">
    <property type="entry name" value="Pyrv_kinase-like_dom_sf"/>
</dbReference>
<dbReference type="GO" id="GO:0000287">
    <property type="term" value="F:magnesium ion binding"/>
    <property type="evidence" value="ECO:0007669"/>
    <property type="project" value="TreeGrafter"/>
</dbReference>
<evidence type="ECO:0000313" key="7">
    <source>
        <dbReference type="EMBL" id="MBK1783366.1"/>
    </source>
</evidence>
<dbReference type="InterPro" id="IPR015813">
    <property type="entry name" value="Pyrv/PenolPyrv_kinase-like_dom"/>
</dbReference>
<dbReference type="AlphaFoldDB" id="A0A934QMP1"/>
<dbReference type="Pfam" id="PF03328">
    <property type="entry name" value="HpcH_HpaI"/>
    <property type="match status" value="1"/>
</dbReference>
<feature type="binding site" evidence="5">
    <location>
        <position position="144"/>
    </location>
    <ligand>
        <name>Mg(2+)</name>
        <dbReference type="ChEBI" id="CHEBI:18420"/>
    </ligand>
</feature>
<dbReference type="GO" id="GO:0016829">
    <property type="term" value="F:lyase activity"/>
    <property type="evidence" value="ECO:0007669"/>
    <property type="project" value="UniProtKB-KW"/>
</dbReference>